<dbReference type="SUPFAM" id="SSF54236">
    <property type="entry name" value="Ubiquitin-like"/>
    <property type="match status" value="1"/>
</dbReference>
<dbReference type="InterPro" id="IPR000626">
    <property type="entry name" value="Ubiquitin-like_dom"/>
</dbReference>
<dbReference type="InterPro" id="IPR039323">
    <property type="entry name" value="ANKRD_45/46/60"/>
</dbReference>
<gene>
    <name evidence="2" type="ORF">rCG_40920</name>
</gene>
<proteinExistence type="predicted"/>
<protein>
    <submittedName>
        <fullName evidence="2">RCG40920</fullName>
    </submittedName>
</protein>
<dbReference type="EMBL" id="CH474062">
    <property type="protein sequence ID" value="EDL85110.1"/>
    <property type="molecule type" value="Genomic_DNA"/>
</dbReference>
<accession>A6KL06</accession>
<organism evidence="2 3">
    <name type="scientific">Rattus norvegicus</name>
    <name type="common">Rat</name>
    <dbReference type="NCBI Taxonomy" id="10116"/>
    <lineage>
        <taxon>Eukaryota</taxon>
        <taxon>Metazoa</taxon>
        <taxon>Chordata</taxon>
        <taxon>Craniata</taxon>
        <taxon>Vertebrata</taxon>
        <taxon>Euteleostomi</taxon>
        <taxon>Mammalia</taxon>
        <taxon>Eutheria</taxon>
        <taxon>Euarchontoglires</taxon>
        <taxon>Glires</taxon>
        <taxon>Rodentia</taxon>
        <taxon>Myomorpha</taxon>
        <taxon>Muroidea</taxon>
        <taxon>Muridae</taxon>
        <taxon>Murinae</taxon>
        <taxon>Rattus</taxon>
    </lineage>
</organism>
<dbReference type="InterPro" id="IPR029071">
    <property type="entry name" value="Ubiquitin-like_domsf"/>
</dbReference>
<reference evidence="2 3" key="1">
    <citation type="submission" date="2005-09" db="EMBL/GenBank/DDBJ databases">
        <authorList>
            <person name="Mural R.J."/>
            <person name="Li P.W."/>
            <person name="Adams M.D."/>
            <person name="Amanatides P.G."/>
            <person name="Baden-Tillson H."/>
            <person name="Barnstead M."/>
            <person name="Chin S.H."/>
            <person name="Dew I."/>
            <person name="Evans C.A."/>
            <person name="Ferriera S."/>
            <person name="Flanigan M."/>
            <person name="Fosler C."/>
            <person name="Glodek A."/>
            <person name="Gu Z."/>
            <person name="Holt R.A."/>
            <person name="Jennings D."/>
            <person name="Kraft C.L."/>
            <person name="Lu F."/>
            <person name="Nguyen T."/>
            <person name="Nusskern D.R."/>
            <person name="Pfannkoch C.M."/>
            <person name="Sitter C."/>
            <person name="Sutton G.G."/>
            <person name="Venter J.C."/>
            <person name="Wang Z."/>
            <person name="Woodage T."/>
            <person name="Zheng X.H."/>
            <person name="Zhong F."/>
        </authorList>
    </citation>
    <scope>NUCLEOTIDE SEQUENCE [LARGE SCALE GENOMIC DNA]</scope>
    <source>
        <strain>BN</strain>
        <strain evidence="3">Sprague-Dawley</strain>
    </source>
</reference>
<dbReference type="Proteomes" id="UP000234681">
    <property type="component" value="Chromosome 3"/>
</dbReference>
<dbReference type="PROSITE" id="PS50053">
    <property type="entry name" value="UBIQUITIN_2"/>
    <property type="match status" value="1"/>
</dbReference>
<evidence type="ECO:0000313" key="3">
    <source>
        <dbReference type="Proteomes" id="UP000234681"/>
    </source>
</evidence>
<dbReference type="PANTHER" id="PTHR22677:SF3">
    <property type="entry name" value="ANKYRIN REPEAT DOMAIN-CONTAINING PROTEIN 60"/>
    <property type="match status" value="1"/>
</dbReference>
<dbReference type="AlphaFoldDB" id="A6KL06"/>
<evidence type="ECO:0000313" key="2">
    <source>
        <dbReference type="EMBL" id="EDL85110.1"/>
    </source>
</evidence>
<name>A6KL06_RAT</name>
<dbReference type="Gene3D" id="3.10.20.90">
    <property type="entry name" value="Phosphatidylinositol 3-kinase Catalytic Subunit, Chain A, domain 1"/>
    <property type="match status" value="1"/>
</dbReference>
<evidence type="ECO:0000259" key="1">
    <source>
        <dbReference type="PROSITE" id="PS50053"/>
    </source>
</evidence>
<sequence length="90" mass="10189">MTVRELKEELDLMVGIPFNLQRLHFLDQGILMDDATLKFYDVIPGAIISLCIWHYDGWTELVLAAVEGDPSKVVLCFFQYWGGEGPQSLA</sequence>
<dbReference type="PANTHER" id="PTHR22677">
    <property type="entry name" value="ANKYRIN REPEAT DOMAIN-CONTAINING PROTEIN 60"/>
    <property type="match status" value="1"/>
</dbReference>
<feature type="domain" description="Ubiquitin-like" evidence="1">
    <location>
        <begin position="1"/>
        <end position="57"/>
    </location>
</feature>